<keyword evidence="7" id="KW-0999">Mitochondrion inner membrane</keyword>
<evidence type="ECO:0000256" key="3">
    <source>
        <dbReference type="ARBA" id="ARBA00010535"/>
    </source>
</evidence>
<evidence type="ECO:0000256" key="9">
    <source>
        <dbReference type="ARBA" id="ARBA00023075"/>
    </source>
</evidence>
<proteinExistence type="inferred from homology"/>
<evidence type="ECO:0000256" key="7">
    <source>
        <dbReference type="ARBA" id="ARBA00022792"/>
    </source>
</evidence>
<keyword evidence="6 12" id="KW-0812">Transmembrane</keyword>
<dbReference type="PROSITE" id="PS00667">
    <property type="entry name" value="COMPLEX1_ND1_1"/>
    <property type="match status" value="1"/>
</dbReference>
<dbReference type="Pfam" id="PF00146">
    <property type="entry name" value="NADHdh"/>
    <property type="match status" value="1"/>
</dbReference>
<keyword evidence="12" id="KW-0520">NAD</keyword>
<evidence type="ECO:0000313" key="15">
    <source>
        <dbReference type="EMBL" id="ABC86665.1"/>
    </source>
</evidence>
<protein>
    <recommendedName>
        <fullName evidence="4 13">NADH-ubiquinone oxidoreductase chain 1</fullName>
        <ecNumber evidence="13">7.1.1.2</ecNumber>
    </recommendedName>
</protein>
<dbReference type="GO" id="GO:0003954">
    <property type="term" value="F:NADH dehydrogenase activity"/>
    <property type="evidence" value="ECO:0007669"/>
    <property type="project" value="TreeGrafter"/>
</dbReference>
<organism evidence="15">
    <name type="scientific">Xenos vesparum</name>
    <dbReference type="NCBI Taxonomy" id="31928"/>
    <lineage>
        <taxon>Eukaryota</taxon>
        <taxon>Metazoa</taxon>
        <taxon>Ecdysozoa</taxon>
        <taxon>Arthropoda</taxon>
        <taxon>Hexapoda</taxon>
        <taxon>Insecta</taxon>
        <taxon>Pterygota</taxon>
        <taxon>Neoptera</taxon>
        <taxon>Endopterygota</taxon>
        <taxon>Strepsiptera</taxon>
        <taxon>Stylopidia</taxon>
        <taxon>Xenidae</taxon>
        <taxon>Xenos</taxon>
    </lineage>
</organism>
<evidence type="ECO:0000256" key="2">
    <source>
        <dbReference type="ARBA" id="ARBA00004448"/>
    </source>
</evidence>
<keyword evidence="5" id="KW-0813">Transport</keyword>
<comment type="similarity">
    <text evidence="3 12">Belongs to the complex I subunit 1 family.</text>
</comment>
<evidence type="ECO:0000256" key="8">
    <source>
        <dbReference type="ARBA" id="ARBA00022989"/>
    </source>
</evidence>
<keyword evidence="8 14" id="KW-1133">Transmembrane helix</keyword>
<dbReference type="EC" id="7.1.1.2" evidence="13"/>
<evidence type="ECO:0000256" key="10">
    <source>
        <dbReference type="ARBA" id="ARBA00023128"/>
    </source>
</evidence>
<feature type="transmembrane region" description="Helical" evidence="14">
    <location>
        <begin position="231"/>
        <end position="256"/>
    </location>
</feature>
<dbReference type="GO" id="GO:0005743">
    <property type="term" value="C:mitochondrial inner membrane"/>
    <property type="evidence" value="ECO:0007669"/>
    <property type="project" value="UniProtKB-SubCell"/>
</dbReference>
<evidence type="ECO:0000256" key="11">
    <source>
        <dbReference type="ARBA" id="ARBA00023136"/>
    </source>
</evidence>
<evidence type="ECO:0000256" key="13">
    <source>
        <dbReference type="RuleBase" id="RU000473"/>
    </source>
</evidence>
<keyword evidence="10 13" id="KW-0496">Mitochondrion</keyword>
<evidence type="ECO:0000256" key="14">
    <source>
        <dbReference type="SAM" id="Phobius"/>
    </source>
</evidence>
<dbReference type="HAMAP" id="MF_01350">
    <property type="entry name" value="NDH1_NuoH"/>
    <property type="match status" value="1"/>
</dbReference>
<feature type="transmembrane region" description="Helical" evidence="14">
    <location>
        <begin position="183"/>
        <end position="203"/>
    </location>
</feature>
<dbReference type="InterPro" id="IPR018086">
    <property type="entry name" value="NADH_UbQ_OxRdtase_su1_CS"/>
</dbReference>
<evidence type="ECO:0000256" key="6">
    <source>
        <dbReference type="ARBA" id="ARBA00022692"/>
    </source>
</evidence>
<dbReference type="PROSITE" id="PS00668">
    <property type="entry name" value="COMPLEX1_ND1_2"/>
    <property type="match status" value="1"/>
</dbReference>
<comment type="subcellular location">
    <subcellularLocation>
        <location evidence="2 12">Mitochondrion inner membrane</location>
        <topology evidence="2 12">Multi-pass membrane protein</topology>
    </subcellularLocation>
</comment>
<feature type="transmembrane region" description="Helical" evidence="14">
    <location>
        <begin position="154"/>
        <end position="177"/>
    </location>
</feature>
<feature type="transmembrane region" description="Helical" evidence="14">
    <location>
        <begin position="262"/>
        <end position="278"/>
    </location>
</feature>
<accession>Q0QJ87</accession>
<geneLocation type="mitochondrion" evidence="15"/>
<feature type="transmembrane region" description="Helical" evidence="14">
    <location>
        <begin position="290"/>
        <end position="316"/>
    </location>
</feature>
<dbReference type="InterPro" id="IPR001694">
    <property type="entry name" value="NADH_UbQ_OxRdtase_su1/FPO"/>
</dbReference>
<evidence type="ECO:0000256" key="5">
    <source>
        <dbReference type="ARBA" id="ARBA00022448"/>
    </source>
</evidence>
<feature type="transmembrane region" description="Helical" evidence="14">
    <location>
        <begin position="15"/>
        <end position="35"/>
    </location>
</feature>
<evidence type="ECO:0000256" key="1">
    <source>
        <dbReference type="ARBA" id="ARBA00003257"/>
    </source>
</evidence>
<dbReference type="EMBL" id="DQ364229">
    <property type="protein sequence ID" value="ABC86665.1"/>
    <property type="molecule type" value="Genomic_DNA"/>
</dbReference>
<name>Q0QJ87_9NEOP</name>
<feature type="transmembrane region" description="Helical" evidence="14">
    <location>
        <begin position="113"/>
        <end position="133"/>
    </location>
</feature>
<feature type="transmembrane region" description="Helical" evidence="14">
    <location>
        <begin position="80"/>
        <end position="101"/>
    </location>
</feature>
<comment type="function">
    <text evidence="1">Core subunit of the mitochondrial membrane respiratory chain NADH dehydrogenase (Complex I) that is believed to belong to the minimal assembly required for catalysis. Complex I functions in the transfer of electrons from NADH to the respiratory chain. The immediate electron acceptor for the enzyme is believed to be ubiquinone.</text>
</comment>
<comment type="catalytic activity">
    <reaction evidence="13">
        <text>a ubiquinone + NADH + 5 H(+)(in) = a ubiquinol + NAD(+) + 4 H(+)(out)</text>
        <dbReference type="Rhea" id="RHEA:29091"/>
        <dbReference type="Rhea" id="RHEA-COMP:9565"/>
        <dbReference type="Rhea" id="RHEA-COMP:9566"/>
        <dbReference type="ChEBI" id="CHEBI:15378"/>
        <dbReference type="ChEBI" id="CHEBI:16389"/>
        <dbReference type="ChEBI" id="CHEBI:17976"/>
        <dbReference type="ChEBI" id="CHEBI:57540"/>
        <dbReference type="ChEBI" id="CHEBI:57945"/>
        <dbReference type="EC" id="7.1.1.2"/>
    </reaction>
</comment>
<dbReference type="AlphaFoldDB" id="Q0QJ87"/>
<reference evidence="15" key="1">
    <citation type="journal article" date="2006" name="Gene">
        <title>The mitochondrial genome of the entomophagous endoparasite Xenos vesparum (Insecta: Strepsiptera).</title>
        <authorList>
            <person name="Carapelli A."/>
            <person name="Vannini L."/>
            <person name="Nardi F."/>
            <person name="Boore J.L."/>
            <person name="Beani L."/>
            <person name="Dallai R."/>
            <person name="Frati F."/>
        </authorList>
    </citation>
    <scope>NUCLEOTIDE SEQUENCE</scope>
</reference>
<sequence length="318" mass="37523">MKANKIIYFFDKFMYLNYFFLMIFMLLSVAFIVLYERKILGYIHIRKSVNKVGFIGLIQPLGDGIKLLFKESSLLEKSNILLFLMAPLMNFFLVMLMYMVLPYSGNMDWFNLSILFFLVLLSMNVLSIILIGWSSNSSYSFLSALRMVVQMISYEISLMFLLLSIMVSVESFSVLNLEMVQKYLWLVSCYMLLSVMIFVIFLAESNRVPFDFIEGESELVSGFNIEYGSGYFALIFVAEYLSILFMCYMMVIFFMIGNLLSFYFYLKLIFLIYLYVLVRGSFPRFRYDKLLLMAWKIFLPLTLCLFMFFMFIIILIKI</sequence>
<keyword evidence="11 14" id="KW-0472">Membrane</keyword>
<dbReference type="PANTHER" id="PTHR11432">
    <property type="entry name" value="NADH DEHYDROGENASE SUBUNIT 1"/>
    <property type="match status" value="1"/>
</dbReference>
<evidence type="ECO:0000256" key="12">
    <source>
        <dbReference type="RuleBase" id="RU000471"/>
    </source>
</evidence>
<dbReference type="PANTHER" id="PTHR11432:SF3">
    <property type="entry name" value="NADH-UBIQUINONE OXIDOREDUCTASE CHAIN 1"/>
    <property type="match status" value="1"/>
</dbReference>
<keyword evidence="9 13" id="KW-0830">Ubiquinone</keyword>
<dbReference type="GO" id="GO:0009060">
    <property type="term" value="P:aerobic respiration"/>
    <property type="evidence" value="ECO:0007669"/>
    <property type="project" value="TreeGrafter"/>
</dbReference>
<dbReference type="GO" id="GO:0008137">
    <property type="term" value="F:NADH dehydrogenase (ubiquinone) activity"/>
    <property type="evidence" value="ECO:0007669"/>
    <property type="project" value="UniProtKB-EC"/>
</dbReference>
<evidence type="ECO:0000256" key="4">
    <source>
        <dbReference type="ARBA" id="ARBA00021009"/>
    </source>
</evidence>